<protein>
    <recommendedName>
        <fullName evidence="1">PPM-type phosphatase domain-containing protein</fullName>
    </recommendedName>
</protein>
<dbReference type="PANTHER" id="PTHR47992">
    <property type="entry name" value="PROTEIN PHOSPHATASE"/>
    <property type="match status" value="1"/>
</dbReference>
<dbReference type="Pfam" id="PF00481">
    <property type="entry name" value="PP2C"/>
    <property type="match status" value="1"/>
</dbReference>
<dbReference type="InterPro" id="IPR015655">
    <property type="entry name" value="PP2C"/>
</dbReference>
<reference evidence="2" key="1">
    <citation type="submission" date="2021-01" db="EMBL/GenBank/DDBJ databases">
        <authorList>
            <person name="Corre E."/>
            <person name="Pelletier E."/>
            <person name="Niang G."/>
            <person name="Scheremetjew M."/>
            <person name="Finn R."/>
            <person name="Kale V."/>
            <person name="Holt S."/>
            <person name="Cochrane G."/>
            <person name="Meng A."/>
            <person name="Brown T."/>
            <person name="Cohen L."/>
        </authorList>
    </citation>
    <scope>NUCLEOTIDE SEQUENCE</scope>
</reference>
<organism evidence="2">
    <name type="scientific">Noctiluca scintillans</name>
    <name type="common">Sea sparkle</name>
    <name type="synonym">Red tide dinoflagellate</name>
    <dbReference type="NCBI Taxonomy" id="2966"/>
    <lineage>
        <taxon>Eukaryota</taxon>
        <taxon>Sar</taxon>
        <taxon>Alveolata</taxon>
        <taxon>Dinophyceae</taxon>
        <taxon>Noctilucales</taxon>
        <taxon>Noctilucaceae</taxon>
        <taxon>Noctiluca</taxon>
    </lineage>
</organism>
<gene>
    <name evidence="2" type="ORF">NSCI0253_LOCUS33071</name>
</gene>
<dbReference type="InterPro" id="IPR001932">
    <property type="entry name" value="PPM-type_phosphatase-like_dom"/>
</dbReference>
<feature type="domain" description="PPM-type phosphatase" evidence="1">
    <location>
        <begin position="24"/>
        <end position="297"/>
    </location>
</feature>
<sequence length="310" mass="33327">MGNMLCQVPAMEGDVESRQSAHFRAAALSVQGKRISNEDQHLILCNFPIGEYTAGLFAVLDGHGGPMVAILAAKQLANNLLREAGEWSTPAERASSVERAFVQMDVEFSQKQLAVNCGSTCVLAVVWRDEKSWHALFANIGDSRGILMRTDKGEILGETVDHKPNFPTESDRIHDAGGRVTGGGFAGPARVDGDLSTSRAFGDFRLKRDCSRSLSEQKVSPLPDVFEFDCAIGDVVVLACDGAFDVLSSKEVTSIVSAEINHPNLSTGDPESAVQNVVQRSLRCGSRDNVTCVVAQIVDGEEMCNELTAL</sequence>
<dbReference type="GO" id="GO:0004722">
    <property type="term" value="F:protein serine/threonine phosphatase activity"/>
    <property type="evidence" value="ECO:0007669"/>
    <property type="project" value="InterPro"/>
</dbReference>
<dbReference type="AlphaFoldDB" id="A0A7S1ALZ3"/>
<dbReference type="PROSITE" id="PS51746">
    <property type="entry name" value="PPM_2"/>
    <property type="match status" value="1"/>
</dbReference>
<proteinExistence type="predicted"/>
<dbReference type="SUPFAM" id="SSF81606">
    <property type="entry name" value="PP2C-like"/>
    <property type="match status" value="1"/>
</dbReference>
<dbReference type="SMART" id="SM00331">
    <property type="entry name" value="PP2C_SIG"/>
    <property type="match status" value="1"/>
</dbReference>
<dbReference type="Gene3D" id="3.60.40.10">
    <property type="entry name" value="PPM-type phosphatase domain"/>
    <property type="match status" value="1"/>
</dbReference>
<dbReference type="EMBL" id="HBFQ01046470">
    <property type="protein sequence ID" value="CAD8858717.1"/>
    <property type="molecule type" value="Transcribed_RNA"/>
</dbReference>
<accession>A0A7S1ALZ3</accession>
<name>A0A7S1ALZ3_NOCSC</name>
<dbReference type="CDD" id="cd00143">
    <property type="entry name" value="PP2Cc"/>
    <property type="match status" value="1"/>
</dbReference>
<dbReference type="SMART" id="SM00332">
    <property type="entry name" value="PP2Cc"/>
    <property type="match status" value="1"/>
</dbReference>
<evidence type="ECO:0000313" key="2">
    <source>
        <dbReference type="EMBL" id="CAD8858717.1"/>
    </source>
</evidence>
<evidence type="ECO:0000259" key="1">
    <source>
        <dbReference type="PROSITE" id="PS51746"/>
    </source>
</evidence>
<dbReference type="InterPro" id="IPR036457">
    <property type="entry name" value="PPM-type-like_dom_sf"/>
</dbReference>